<accession>A0A8S9KWR9</accession>
<dbReference type="InterPro" id="IPR002487">
    <property type="entry name" value="TF_Kbox"/>
</dbReference>
<dbReference type="GO" id="GO:0003700">
    <property type="term" value="F:DNA-binding transcription factor activity"/>
    <property type="evidence" value="ECO:0007669"/>
    <property type="project" value="InterPro"/>
</dbReference>
<evidence type="ECO:0000313" key="2">
    <source>
        <dbReference type="EMBL" id="KAF2599534.1"/>
    </source>
</evidence>
<dbReference type="PROSITE" id="PS51297">
    <property type="entry name" value="K_BOX"/>
    <property type="match status" value="1"/>
</dbReference>
<proteinExistence type="predicted"/>
<dbReference type="EMBL" id="QGKW02000717">
    <property type="protein sequence ID" value="KAF2599534.1"/>
    <property type="molecule type" value="Genomic_DNA"/>
</dbReference>
<dbReference type="Proteomes" id="UP000712281">
    <property type="component" value="Unassembled WGS sequence"/>
</dbReference>
<comment type="caution">
    <text evidence="2">The sequence shown here is derived from an EMBL/GenBank/DDBJ whole genome shotgun (WGS) entry which is preliminary data.</text>
</comment>
<name>A0A8S9KWR9_BRACR</name>
<protein>
    <recommendedName>
        <fullName evidence="1">K-box domain-containing protein</fullName>
    </recommendedName>
</protein>
<dbReference type="AlphaFoldDB" id="A0A8S9KWR9"/>
<dbReference type="Pfam" id="PF01486">
    <property type="entry name" value="K-box"/>
    <property type="match status" value="1"/>
</dbReference>
<sequence length="117" mass="13726">MYEPKDEVNVLKREIEMLQKGIRYMFGGGDGAMNLEELLLLEKHLEFWISQIRSAKMEIMLQEIQSLRNKEGVLKNANKYLLEKIEENNNSILDANFTTVDTNYSYPLTMPSEIFQF</sequence>
<gene>
    <name evidence="2" type="ORF">F2Q68_00008828</name>
</gene>
<reference evidence="2" key="1">
    <citation type="submission" date="2019-12" db="EMBL/GenBank/DDBJ databases">
        <title>Genome sequencing and annotation of Brassica cretica.</title>
        <authorList>
            <person name="Studholme D.J."/>
            <person name="Sarris P.F."/>
        </authorList>
    </citation>
    <scope>NUCLEOTIDE SEQUENCE</scope>
    <source>
        <strain evidence="2">PFS-001/15</strain>
        <tissue evidence="2">Leaf</tissue>
    </source>
</reference>
<feature type="domain" description="K-box" evidence="1">
    <location>
        <begin position="1"/>
        <end position="91"/>
    </location>
</feature>
<evidence type="ECO:0000313" key="3">
    <source>
        <dbReference type="Proteomes" id="UP000712281"/>
    </source>
</evidence>
<dbReference type="GO" id="GO:0005634">
    <property type="term" value="C:nucleus"/>
    <property type="evidence" value="ECO:0007669"/>
    <property type="project" value="InterPro"/>
</dbReference>
<organism evidence="2 3">
    <name type="scientific">Brassica cretica</name>
    <name type="common">Mustard</name>
    <dbReference type="NCBI Taxonomy" id="69181"/>
    <lineage>
        <taxon>Eukaryota</taxon>
        <taxon>Viridiplantae</taxon>
        <taxon>Streptophyta</taxon>
        <taxon>Embryophyta</taxon>
        <taxon>Tracheophyta</taxon>
        <taxon>Spermatophyta</taxon>
        <taxon>Magnoliopsida</taxon>
        <taxon>eudicotyledons</taxon>
        <taxon>Gunneridae</taxon>
        <taxon>Pentapetalae</taxon>
        <taxon>rosids</taxon>
        <taxon>malvids</taxon>
        <taxon>Brassicales</taxon>
        <taxon>Brassicaceae</taxon>
        <taxon>Brassiceae</taxon>
        <taxon>Brassica</taxon>
    </lineage>
</organism>
<evidence type="ECO:0000259" key="1">
    <source>
        <dbReference type="PROSITE" id="PS51297"/>
    </source>
</evidence>